<dbReference type="GO" id="GO:1990904">
    <property type="term" value="C:ribonucleoprotein complex"/>
    <property type="evidence" value="ECO:0007669"/>
    <property type="project" value="UniProtKB-KW"/>
</dbReference>
<dbReference type="GO" id="GO:0097372">
    <property type="term" value="F:histone H3K18 deacetylase activity, NAD-dependent"/>
    <property type="evidence" value="ECO:0007669"/>
    <property type="project" value="UniProtKB-ARBA"/>
</dbReference>
<evidence type="ECO:0000259" key="21">
    <source>
        <dbReference type="PROSITE" id="PS50305"/>
    </source>
</evidence>
<dbReference type="GO" id="GO:0046872">
    <property type="term" value="F:metal ion binding"/>
    <property type="evidence" value="ECO:0007669"/>
    <property type="project" value="UniProtKB-KW"/>
</dbReference>
<comment type="catalytic activity">
    <reaction evidence="17">
        <text>N(6)-succinyl-L-lysyl-[protein] + NAD(+) + H2O = 2''-O-succinyl-ADP-D-ribose + nicotinamide + L-lysyl-[protein]</text>
        <dbReference type="Rhea" id="RHEA:47668"/>
        <dbReference type="Rhea" id="RHEA-COMP:9752"/>
        <dbReference type="Rhea" id="RHEA-COMP:11877"/>
        <dbReference type="ChEBI" id="CHEBI:15377"/>
        <dbReference type="ChEBI" id="CHEBI:17154"/>
        <dbReference type="ChEBI" id="CHEBI:29969"/>
        <dbReference type="ChEBI" id="CHEBI:57540"/>
        <dbReference type="ChEBI" id="CHEBI:87830"/>
        <dbReference type="ChEBI" id="CHEBI:87832"/>
    </reaction>
    <physiologicalReaction direction="left-to-right" evidence="17">
        <dbReference type="Rhea" id="RHEA:47669"/>
    </physiologicalReaction>
</comment>
<evidence type="ECO:0000256" key="10">
    <source>
        <dbReference type="ARBA" id="ARBA00023274"/>
    </source>
</evidence>
<evidence type="ECO:0000256" key="12">
    <source>
        <dbReference type="ARBA" id="ARBA00035467"/>
    </source>
</evidence>
<dbReference type="GO" id="GO:0010468">
    <property type="term" value="P:regulation of gene expression"/>
    <property type="evidence" value="ECO:0007669"/>
    <property type="project" value="UniProtKB-ARBA"/>
</dbReference>
<dbReference type="FunFam" id="2.20.28.200:FF:000002">
    <property type="entry name" value="NAD-dependent deacetylase sirtuin-7"/>
    <property type="match status" value="1"/>
</dbReference>
<evidence type="ECO:0000256" key="18">
    <source>
        <dbReference type="ARBA" id="ARBA00051399"/>
    </source>
</evidence>
<dbReference type="GO" id="GO:0005829">
    <property type="term" value="C:cytosol"/>
    <property type="evidence" value="ECO:0007669"/>
    <property type="project" value="UniProtKB-ARBA"/>
</dbReference>
<comment type="catalytic activity">
    <reaction evidence="16">
        <text>N(6)-decanoyl-L-lysyl-[protein] + NAD(+) + H2O = 2''-O-decanoyl-ADP-D-ribose + nicotinamide + L-lysyl-[protein]</text>
        <dbReference type="Rhea" id="RHEA:70631"/>
        <dbReference type="Rhea" id="RHEA-COMP:9752"/>
        <dbReference type="Rhea" id="RHEA-COMP:17932"/>
        <dbReference type="ChEBI" id="CHEBI:15377"/>
        <dbReference type="ChEBI" id="CHEBI:17154"/>
        <dbReference type="ChEBI" id="CHEBI:29969"/>
        <dbReference type="ChEBI" id="CHEBI:57540"/>
        <dbReference type="ChEBI" id="CHEBI:143222"/>
        <dbReference type="ChEBI" id="CHEBI:189688"/>
    </reaction>
    <physiologicalReaction direction="left-to-right" evidence="16">
        <dbReference type="Rhea" id="RHEA:70632"/>
    </physiologicalReaction>
</comment>
<evidence type="ECO:0000256" key="19">
    <source>
        <dbReference type="ARBA" id="ARBA00052763"/>
    </source>
</evidence>
<dbReference type="GO" id="GO:0035861">
    <property type="term" value="C:site of double-strand break"/>
    <property type="evidence" value="ECO:0007669"/>
    <property type="project" value="UniProtKB-ARBA"/>
</dbReference>
<dbReference type="PROSITE" id="PS50305">
    <property type="entry name" value="SIRTUIN"/>
    <property type="match status" value="1"/>
</dbReference>
<sequence>MGRVRTKTIKKASRVIIEKYYTRLTMDFHTNKRICEEIAIIPSKRLRNQIAGFVTHLMKRIQRGPVRGISIKLQEEERERRDNYVPEVSALKSDSIEVDADTFQMLKELNFDKIAEVTVYTELNSNSNLELKVDYKELAYILIPIWSLVATLQSKRPKAKIKTILNSRPIQDYKEIILKQYKDIVRVFEARKQYQVLRKERELEVEDDPSVLTVKCGQLVDLIRSSRYIVVYAGAGISTSASIPDYRGPNGVWTQLKNGFNTPKVNDLVFAEPTYTHMALAELVSRNIVKHIVSQNCDGLHLRSGVPSKNLSEIHGNMFIEICKCCKKQYIRSFDVTEKTALRRHITGRKCHTCSPEEGILIDTIVHFGEKGKIKFPLNWEAASETAKKADLIICLGSSLKILRKYQCLWPKIKNKNSNQLVIVNLQWTPKDSQATIKINAKCDFVMREIMTALDIPVSPYDRRKDAIFQMNIPLSPEEETTCNRTKLDQIVVQEMNEERTVLSPGWFGKGIRKK</sequence>
<comment type="catalytic activity">
    <reaction evidence="18">
        <text>N(6)-propanoyl-L-lysyl-[protein] + NAD(+) + H2O = 3''-O-propanoyl-ADP-D-ribose + nicotinamide + L-lysyl-[protein]</text>
        <dbReference type="Rhea" id="RHEA:23500"/>
        <dbReference type="Rhea" id="RHEA-COMP:9752"/>
        <dbReference type="Rhea" id="RHEA-COMP:13758"/>
        <dbReference type="ChEBI" id="CHEBI:15377"/>
        <dbReference type="ChEBI" id="CHEBI:17154"/>
        <dbReference type="ChEBI" id="CHEBI:29969"/>
        <dbReference type="ChEBI" id="CHEBI:57540"/>
        <dbReference type="ChEBI" id="CHEBI:138019"/>
        <dbReference type="ChEBI" id="CHEBI:145015"/>
    </reaction>
    <physiologicalReaction direction="left-to-right" evidence="18">
        <dbReference type="Rhea" id="RHEA:23501"/>
    </physiologicalReaction>
</comment>
<feature type="active site" description="Proton acceptor" evidence="20">
    <location>
        <position position="315"/>
    </location>
</feature>
<evidence type="ECO:0000256" key="3">
    <source>
        <dbReference type="ARBA" id="ARBA00012928"/>
    </source>
</evidence>
<protein>
    <recommendedName>
        <fullName evidence="11">Small ribosomal subunit protein eS17</fullName>
        <ecNumber evidence="3">2.3.1.286</ecNumber>
    </recommendedName>
    <alternativeName>
        <fullName evidence="12">40S ribosomal protein S17</fullName>
    </alternativeName>
    <alternativeName>
        <fullName evidence="15">Regulatory protein SIR2 homolog 7</fullName>
    </alternativeName>
    <alternativeName>
        <fullName evidence="14">SIR2-like protein 7</fullName>
    </alternativeName>
</protein>
<feature type="binding site" evidence="20">
    <location>
        <position position="351"/>
    </location>
    <ligand>
        <name>Zn(2+)</name>
        <dbReference type="ChEBI" id="CHEBI:29105"/>
    </ligand>
</feature>
<comment type="catalytic activity">
    <reaction evidence="19">
        <text>N(6)-glutaryl-L-lysyl-[protein] + NAD(+) + H2O = 2''-O-glutaryl-ADP-D-ribose + nicotinamide + L-lysyl-[protein]</text>
        <dbReference type="Rhea" id="RHEA:47664"/>
        <dbReference type="Rhea" id="RHEA-COMP:9752"/>
        <dbReference type="Rhea" id="RHEA-COMP:11875"/>
        <dbReference type="ChEBI" id="CHEBI:15377"/>
        <dbReference type="ChEBI" id="CHEBI:17154"/>
        <dbReference type="ChEBI" id="CHEBI:29969"/>
        <dbReference type="ChEBI" id="CHEBI:57540"/>
        <dbReference type="ChEBI" id="CHEBI:87828"/>
        <dbReference type="ChEBI" id="CHEBI:87829"/>
    </reaction>
    <physiologicalReaction direction="left-to-right" evidence="19">
        <dbReference type="Rhea" id="RHEA:47665"/>
    </physiologicalReaction>
</comment>
<dbReference type="PANTHER" id="PTHR10732:SF0">
    <property type="entry name" value="40S RIBOSOMAL PROTEIN S17"/>
    <property type="match status" value="1"/>
</dbReference>
<proteinExistence type="inferred from homology"/>
<feature type="domain" description="Deacetylase sirtuin-type" evidence="21">
    <location>
        <begin position="209"/>
        <end position="457"/>
    </location>
</feature>
<comment type="similarity">
    <text evidence="2">Belongs to the eukaryotic ribosomal protein eS17 family.</text>
</comment>
<dbReference type="InterPro" id="IPR026590">
    <property type="entry name" value="Ssirtuin_cat_dom"/>
</dbReference>
<dbReference type="InterPro" id="IPR029035">
    <property type="entry name" value="DHS-like_NAD/FAD-binding_dom"/>
</dbReference>
<dbReference type="PANTHER" id="PTHR10732">
    <property type="entry name" value="40S RIBOSOMAL PROTEIN S17"/>
    <property type="match status" value="1"/>
</dbReference>
<keyword evidence="7 20" id="KW-0862">Zinc</keyword>
<dbReference type="SUPFAM" id="SSF116820">
    <property type="entry name" value="Rps17e-like"/>
    <property type="match status" value="1"/>
</dbReference>
<dbReference type="GO" id="GO:0000785">
    <property type="term" value="C:chromatin"/>
    <property type="evidence" value="ECO:0007669"/>
    <property type="project" value="UniProtKB-ARBA"/>
</dbReference>
<evidence type="ECO:0000256" key="6">
    <source>
        <dbReference type="ARBA" id="ARBA00022723"/>
    </source>
</evidence>
<evidence type="ECO:0000256" key="5">
    <source>
        <dbReference type="ARBA" id="ARBA00022679"/>
    </source>
</evidence>
<dbReference type="PROSITE" id="PS00712">
    <property type="entry name" value="RIBOSOMAL_S17E"/>
    <property type="match status" value="1"/>
</dbReference>
<evidence type="ECO:0000256" key="7">
    <source>
        <dbReference type="ARBA" id="ARBA00022833"/>
    </source>
</evidence>
<feature type="binding site" evidence="20">
    <location>
        <position position="326"/>
    </location>
    <ligand>
        <name>Zn(2+)</name>
        <dbReference type="ChEBI" id="CHEBI:29105"/>
    </ligand>
</feature>
<keyword evidence="8" id="KW-0689">Ribosomal protein</keyword>
<evidence type="ECO:0000313" key="23">
    <source>
        <dbReference type="Proteomes" id="UP001142055"/>
    </source>
</evidence>
<keyword evidence="9" id="KW-0520">NAD</keyword>
<name>A0A9Q0RLR4_BLOTA</name>
<gene>
    <name evidence="22" type="ORF">RDWZM_004788</name>
</gene>
<dbReference type="InterPro" id="IPR018273">
    <property type="entry name" value="Ribosomal_eS17_CS"/>
</dbReference>
<evidence type="ECO:0000256" key="1">
    <source>
        <dbReference type="ARBA" id="ARBA00001947"/>
    </source>
</evidence>
<dbReference type="FunFam" id="1.10.60.20:FF:000001">
    <property type="entry name" value="40S ribosomal protein S17"/>
    <property type="match status" value="1"/>
</dbReference>
<dbReference type="Pfam" id="PF02146">
    <property type="entry name" value="SIR2"/>
    <property type="match status" value="1"/>
</dbReference>
<evidence type="ECO:0000256" key="15">
    <source>
        <dbReference type="ARBA" id="ARBA00043038"/>
    </source>
</evidence>
<evidence type="ECO:0000256" key="4">
    <source>
        <dbReference type="ARBA" id="ARBA00022553"/>
    </source>
</evidence>
<evidence type="ECO:0000256" key="13">
    <source>
        <dbReference type="ARBA" id="ARBA00038170"/>
    </source>
</evidence>
<evidence type="ECO:0000256" key="14">
    <source>
        <dbReference type="ARBA" id="ARBA00041832"/>
    </source>
</evidence>
<evidence type="ECO:0000313" key="22">
    <source>
        <dbReference type="EMBL" id="KAJ6218976.1"/>
    </source>
</evidence>
<evidence type="ECO:0000256" key="11">
    <source>
        <dbReference type="ARBA" id="ARBA00035144"/>
    </source>
</evidence>
<accession>A0A9Q0RLR4</accession>
<comment type="similarity">
    <text evidence="13">Belongs to the sirtuin family. Class IV subfamily.</text>
</comment>
<dbReference type="GO" id="GO:0006412">
    <property type="term" value="P:translation"/>
    <property type="evidence" value="ECO:0007669"/>
    <property type="project" value="InterPro"/>
</dbReference>
<dbReference type="EC" id="2.3.1.286" evidence="3"/>
<evidence type="ECO:0000256" key="16">
    <source>
        <dbReference type="ARBA" id="ARBA00050237"/>
    </source>
</evidence>
<feature type="binding site" evidence="20">
    <location>
        <position position="323"/>
    </location>
    <ligand>
        <name>Zn(2+)</name>
        <dbReference type="ChEBI" id="CHEBI:29105"/>
    </ligand>
</feature>
<evidence type="ECO:0000256" key="8">
    <source>
        <dbReference type="ARBA" id="ARBA00022980"/>
    </source>
</evidence>
<evidence type="ECO:0000256" key="20">
    <source>
        <dbReference type="PROSITE-ProRule" id="PRU00236"/>
    </source>
</evidence>
<dbReference type="GO" id="GO:0005840">
    <property type="term" value="C:ribosome"/>
    <property type="evidence" value="ECO:0007669"/>
    <property type="project" value="UniProtKB-KW"/>
</dbReference>
<evidence type="ECO:0000256" key="2">
    <source>
        <dbReference type="ARBA" id="ARBA00010444"/>
    </source>
</evidence>
<comment type="caution">
    <text evidence="22">The sequence shown here is derived from an EMBL/GenBank/DDBJ whole genome shotgun (WGS) entry which is preliminary data.</text>
</comment>
<keyword evidence="5" id="KW-0808">Transferase</keyword>
<comment type="cofactor">
    <cofactor evidence="1">
        <name>Zn(2+)</name>
        <dbReference type="ChEBI" id="CHEBI:29105"/>
    </cofactor>
</comment>
<dbReference type="InterPro" id="IPR003000">
    <property type="entry name" value="Sirtuin"/>
</dbReference>
<dbReference type="Gene3D" id="3.40.50.1220">
    <property type="entry name" value="TPP-binding domain"/>
    <property type="match status" value="1"/>
</dbReference>
<dbReference type="InterPro" id="IPR001210">
    <property type="entry name" value="Ribosomal_eS17"/>
</dbReference>
<dbReference type="Pfam" id="PF00833">
    <property type="entry name" value="Ribosomal_S17e"/>
    <property type="match status" value="1"/>
</dbReference>
<evidence type="ECO:0000256" key="17">
    <source>
        <dbReference type="ARBA" id="ARBA00051105"/>
    </source>
</evidence>
<keyword evidence="23" id="KW-1185">Reference proteome</keyword>
<dbReference type="GO" id="GO:0003735">
    <property type="term" value="F:structural constituent of ribosome"/>
    <property type="evidence" value="ECO:0007669"/>
    <property type="project" value="InterPro"/>
</dbReference>
<dbReference type="Proteomes" id="UP001142055">
    <property type="component" value="Chromosome 2"/>
</dbReference>
<dbReference type="Gene3D" id="1.10.60.20">
    <property type="entry name" value="Ribosomal protein S17e-like"/>
    <property type="match status" value="1"/>
</dbReference>
<evidence type="ECO:0000256" key="9">
    <source>
        <dbReference type="ARBA" id="ARBA00023027"/>
    </source>
</evidence>
<feature type="binding site" evidence="20">
    <location>
        <position position="354"/>
    </location>
    <ligand>
        <name>Zn(2+)</name>
        <dbReference type="ChEBI" id="CHEBI:29105"/>
    </ligand>
</feature>
<dbReference type="EMBL" id="JAPWDV010000002">
    <property type="protein sequence ID" value="KAJ6218976.1"/>
    <property type="molecule type" value="Genomic_DNA"/>
</dbReference>
<keyword evidence="10" id="KW-0687">Ribonucleoprotein</keyword>
<dbReference type="FunFam" id="3.40.50.1220:FF:000038">
    <property type="entry name" value="NAD-dependent protein deacetylase sirtuin-6 isoform X2"/>
    <property type="match status" value="1"/>
</dbReference>
<dbReference type="GO" id="GO:0140861">
    <property type="term" value="P:DNA repair-dependent chromatin remodeling"/>
    <property type="evidence" value="ECO:0007669"/>
    <property type="project" value="UniProtKB-ARBA"/>
</dbReference>
<dbReference type="SUPFAM" id="SSF52467">
    <property type="entry name" value="DHS-like NAD/FAD-binding domain"/>
    <property type="match status" value="1"/>
</dbReference>
<dbReference type="Gene3D" id="2.20.28.200">
    <property type="match status" value="1"/>
</dbReference>
<reference evidence="22" key="1">
    <citation type="submission" date="2022-12" db="EMBL/GenBank/DDBJ databases">
        <title>Genome assemblies of Blomia tropicalis.</title>
        <authorList>
            <person name="Cui Y."/>
        </authorList>
    </citation>
    <scope>NUCLEOTIDE SEQUENCE</scope>
    <source>
        <tissue evidence="22">Adult mites</tissue>
    </source>
</reference>
<dbReference type="HAMAP" id="MF_00511">
    <property type="entry name" value="Ribosomal_eS17"/>
    <property type="match status" value="1"/>
</dbReference>
<dbReference type="GO" id="GO:0070403">
    <property type="term" value="F:NAD+ binding"/>
    <property type="evidence" value="ECO:0007669"/>
    <property type="project" value="InterPro"/>
</dbReference>
<keyword evidence="4" id="KW-0597">Phosphoprotein</keyword>
<dbReference type="AlphaFoldDB" id="A0A9Q0RLR4"/>
<dbReference type="InterPro" id="IPR036401">
    <property type="entry name" value="Ribosomal_eS17_sf"/>
</dbReference>
<organism evidence="22 23">
    <name type="scientific">Blomia tropicalis</name>
    <name type="common">Mite</name>
    <dbReference type="NCBI Taxonomy" id="40697"/>
    <lineage>
        <taxon>Eukaryota</taxon>
        <taxon>Metazoa</taxon>
        <taxon>Ecdysozoa</taxon>
        <taxon>Arthropoda</taxon>
        <taxon>Chelicerata</taxon>
        <taxon>Arachnida</taxon>
        <taxon>Acari</taxon>
        <taxon>Acariformes</taxon>
        <taxon>Sarcoptiformes</taxon>
        <taxon>Astigmata</taxon>
        <taxon>Glycyphagoidea</taxon>
        <taxon>Echimyopodidae</taxon>
        <taxon>Blomia</taxon>
    </lineage>
</organism>
<keyword evidence="6 20" id="KW-0479">Metal-binding</keyword>